<evidence type="ECO:0000256" key="6">
    <source>
        <dbReference type="ARBA" id="ARBA00022617"/>
    </source>
</evidence>
<evidence type="ECO:0000256" key="17">
    <source>
        <dbReference type="ARBA" id="ARBA00061196"/>
    </source>
</evidence>
<feature type="transmembrane region" description="Helical" evidence="21">
    <location>
        <begin position="181"/>
        <end position="203"/>
    </location>
</feature>
<gene>
    <name evidence="23" type="ordered locus">Xcel_1827</name>
</gene>
<feature type="binding site" description="axial binding residue" evidence="20">
    <location>
        <position position="192"/>
    </location>
    <ligand>
        <name>heme b</name>
        <dbReference type="ChEBI" id="CHEBI:60344"/>
        <label>1</label>
    </ligand>
    <ligandPart>
        <name>Fe</name>
        <dbReference type="ChEBI" id="CHEBI:18248"/>
    </ligandPart>
</feature>
<dbReference type="GO" id="GO:0042128">
    <property type="term" value="P:nitrate assimilation"/>
    <property type="evidence" value="ECO:0007669"/>
    <property type="project" value="UniProtKB-KW"/>
</dbReference>
<name>D1BT05_XYLCX</name>
<dbReference type="GO" id="GO:0046872">
    <property type="term" value="F:metal ion binding"/>
    <property type="evidence" value="ECO:0007669"/>
    <property type="project" value="UniProtKB-KW"/>
</dbReference>
<evidence type="ECO:0000256" key="12">
    <source>
        <dbReference type="ARBA" id="ARBA00023004"/>
    </source>
</evidence>
<evidence type="ECO:0000256" key="1">
    <source>
        <dbReference type="ARBA" id="ARBA00001942"/>
    </source>
</evidence>
<dbReference type="FunFam" id="1.20.950.20:FF:000001">
    <property type="entry name" value="Respiratory nitrate reductase subunit gamma"/>
    <property type="match status" value="1"/>
</dbReference>
<dbReference type="NCBIfam" id="TIGR00351">
    <property type="entry name" value="narI"/>
    <property type="match status" value="1"/>
</dbReference>
<evidence type="ECO:0000256" key="9">
    <source>
        <dbReference type="ARBA" id="ARBA00022982"/>
    </source>
</evidence>
<feature type="binding site" description="axial binding residue" evidence="20">
    <location>
        <position position="58"/>
    </location>
    <ligand>
        <name>heme b</name>
        <dbReference type="ChEBI" id="CHEBI:60344"/>
        <label>1</label>
    </ligand>
    <ligandPart>
        <name>Fe</name>
        <dbReference type="ChEBI" id="CHEBI:18248"/>
    </ligandPart>
</feature>
<dbReference type="GO" id="GO:0008940">
    <property type="term" value="F:nitrate reductase activity"/>
    <property type="evidence" value="ECO:0007669"/>
    <property type="project" value="InterPro"/>
</dbReference>
<keyword evidence="13" id="KW-0534">Nitrate assimilation</keyword>
<dbReference type="RefSeq" id="WP_012878589.1">
    <property type="nucleotide sequence ID" value="NC_013530.1"/>
</dbReference>
<dbReference type="PANTHER" id="PTHR30598">
    <property type="entry name" value="NITRATE REDUCTASE PRIVATE CHAPERONE, REDOX ENZYME MATURATION PROTEIN REMP FAMILY"/>
    <property type="match status" value="1"/>
</dbReference>
<dbReference type="GO" id="GO:0009325">
    <property type="term" value="C:nitrate reductase complex"/>
    <property type="evidence" value="ECO:0007669"/>
    <property type="project" value="InterPro"/>
</dbReference>
<reference evidence="23 24" key="2">
    <citation type="journal article" date="2010" name="Stand. Genomic Sci.">
        <title>Complete genome sequence of Xylanimonas cellulosilytica type strain (XIL07).</title>
        <authorList>
            <person name="Foster B."/>
            <person name="Pukall R."/>
            <person name="Abt B."/>
            <person name="Nolan M."/>
            <person name="Glavina Del Rio T."/>
            <person name="Chen F."/>
            <person name="Lucas S."/>
            <person name="Tice H."/>
            <person name="Pitluck S."/>
            <person name="Cheng J.-F."/>
            <person name="Chertkov O."/>
            <person name="Brettin T."/>
            <person name="Han C."/>
            <person name="Detter J.C."/>
            <person name="Bruce D."/>
            <person name="Goodwin L."/>
            <person name="Ivanova N."/>
            <person name="Mavromatis K."/>
            <person name="Pati A."/>
            <person name="Mikhailova N."/>
            <person name="Chen A."/>
            <person name="Palaniappan K."/>
            <person name="Land M."/>
            <person name="Hauser L."/>
            <person name="Chang Y.-J."/>
            <person name="Jeffries C.D."/>
            <person name="Chain P."/>
            <person name="Rohde M."/>
            <person name="Goeker M."/>
            <person name="Bristow J."/>
            <person name="Eisen J.A."/>
            <person name="Markowitz V."/>
            <person name="Hugenholtz P."/>
            <person name="Kyrpides N.C."/>
            <person name="Klenk H.-P."/>
            <person name="Lapidus A."/>
        </authorList>
    </citation>
    <scope>NUCLEOTIDE SEQUENCE [LARGE SCALE GENOMIC DNA]</scope>
    <source>
        <strain evidence="24">DSM 15894 / CECT 5975 / LMG 20990 / XIL07</strain>
    </source>
</reference>
<keyword evidence="12 20" id="KW-0408">Iron</keyword>
<keyword evidence="10 21" id="KW-1133">Transmembrane helix</keyword>
<evidence type="ECO:0000256" key="5">
    <source>
        <dbReference type="ARBA" id="ARBA00022475"/>
    </source>
</evidence>
<keyword evidence="9" id="KW-0249">Electron transport</keyword>
<dbReference type="GO" id="GO:0009055">
    <property type="term" value="F:electron transfer activity"/>
    <property type="evidence" value="ECO:0007669"/>
    <property type="project" value="TreeGrafter"/>
</dbReference>
<dbReference type="eggNOG" id="COG2181">
    <property type="taxonomic scope" value="Bacteria"/>
</dbReference>
<evidence type="ECO:0000256" key="3">
    <source>
        <dbReference type="ARBA" id="ARBA00004651"/>
    </source>
</evidence>
<evidence type="ECO:0000256" key="20">
    <source>
        <dbReference type="PIRSR" id="PIRSR603816-1"/>
    </source>
</evidence>
<dbReference type="InterPro" id="IPR036197">
    <property type="entry name" value="NarG-like_sf"/>
</dbReference>
<evidence type="ECO:0000256" key="21">
    <source>
        <dbReference type="SAM" id="Phobius"/>
    </source>
</evidence>
<keyword evidence="24" id="KW-1185">Reference proteome</keyword>
<evidence type="ECO:0000256" key="18">
    <source>
        <dbReference type="ARBA" id="ARBA00061480"/>
    </source>
</evidence>
<comment type="similarity">
    <text evidence="16">In the central section; belongs to the NarJ/NarW family.</text>
</comment>
<evidence type="ECO:0000256" key="19">
    <source>
        <dbReference type="ARBA" id="ARBA00071287"/>
    </source>
</evidence>
<feature type="binding site" description="axial binding residue" evidence="20">
    <location>
        <position position="68"/>
    </location>
    <ligand>
        <name>heme b</name>
        <dbReference type="ChEBI" id="CHEBI:60344"/>
        <label>1</label>
    </ligand>
    <ligandPart>
        <name>Fe</name>
        <dbReference type="ChEBI" id="CHEBI:18248"/>
    </ligandPart>
</feature>
<feature type="domain" description="NarG-like" evidence="22">
    <location>
        <begin position="8"/>
        <end position="229"/>
    </location>
</feature>
<protein>
    <recommendedName>
        <fullName evidence="19">Nitrate reductase-like protein NarX</fullName>
    </recommendedName>
</protein>
<keyword evidence="5" id="KW-1003">Cell membrane</keyword>
<dbReference type="InterPro" id="IPR051936">
    <property type="entry name" value="Heme-iron_electron_transfer"/>
</dbReference>
<sequence length="246" mass="27759">MDVTVGQVLLWAALPYASFAAFVIGLVWRYRYDKFGWTTRSSELYERKLLRLGSPMFHFGLLFIVLGHVAGLVIPKSWTEAVGVSEDLYHLGATVIGSLAGLVALAGLVILIYRRRTTGAVFKATTRNDKLMYVVLTAVILAGIWATVRHQIFGGGHGYDYRETIAPWFRSLWYLNPQVELMADVPVAFAIHVVIASLLFALWPFTRLVHAFSAPVTYPLRPYVVYRSRDQRQGSQAPRRGWERTP</sequence>
<comment type="function">
    <text evidence="15">Does not seem to have nitrate reductase activity.</text>
</comment>
<feature type="transmembrane region" description="Helical" evidence="21">
    <location>
        <begin position="6"/>
        <end position="28"/>
    </location>
</feature>
<dbReference type="STRING" id="446471.Xcel_1827"/>
<evidence type="ECO:0000256" key="10">
    <source>
        <dbReference type="ARBA" id="ARBA00022989"/>
    </source>
</evidence>
<keyword evidence="6 20" id="KW-0349">Heme</keyword>
<dbReference type="PANTHER" id="PTHR30598:SF3">
    <property type="entry name" value="RESPIRATORY NITRATE REDUCTASE 1 GAMMA CHAIN"/>
    <property type="match status" value="1"/>
</dbReference>
<evidence type="ECO:0000256" key="8">
    <source>
        <dbReference type="ARBA" id="ARBA00022723"/>
    </source>
</evidence>
<comment type="similarity">
    <text evidence="18">In the N-terminal section; belongs to the nitrate reductase alpha subunit family.</text>
</comment>
<dbReference type="InterPro" id="IPR023234">
    <property type="entry name" value="NarG-like_domain"/>
</dbReference>
<dbReference type="SUPFAM" id="SSF103501">
    <property type="entry name" value="Respiratory nitrate reductase 1 gamma chain"/>
    <property type="match status" value="1"/>
</dbReference>
<evidence type="ECO:0000259" key="22">
    <source>
        <dbReference type="Pfam" id="PF02665"/>
    </source>
</evidence>
<keyword evidence="7 21" id="KW-0812">Transmembrane</keyword>
<dbReference type="Gene3D" id="1.20.950.20">
    <property type="entry name" value="Transmembrane di-heme cytochromes, Chain C"/>
    <property type="match status" value="1"/>
</dbReference>
<evidence type="ECO:0000256" key="7">
    <source>
        <dbReference type="ARBA" id="ARBA00022692"/>
    </source>
</evidence>
<comment type="cofactor">
    <cofactor evidence="1">
        <name>Mo-bis(molybdopterin guanine dinucleotide)</name>
        <dbReference type="ChEBI" id="CHEBI:60539"/>
    </cofactor>
</comment>
<evidence type="ECO:0000256" key="4">
    <source>
        <dbReference type="ARBA" id="ARBA00022448"/>
    </source>
</evidence>
<organism evidence="23 24">
    <name type="scientific">Xylanimonas cellulosilytica (strain DSM 15894 / JCM 12276 / CECT 5975 / KCTC 9989 / LMG 20990 / NBRC 107835 / XIL07)</name>
    <dbReference type="NCBI Taxonomy" id="446471"/>
    <lineage>
        <taxon>Bacteria</taxon>
        <taxon>Bacillati</taxon>
        <taxon>Actinomycetota</taxon>
        <taxon>Actinomycetes</taxon>
        <taxon>Micrococcales</taxon>
        <taxon>Promicromonosporaceae</taxon>
        <taxon>Xylanimonas</taxon>
    </lineage>
</organism>
<reference evidence="24" key="1">
    <citation type="submission" date="2009-11" db="EMBL/GenBank/DDBJ databases">
        <title>The complete chromosome of Xylanimonas cellulosilytica DSM 15894.</title>
        <authorList>
            <consortium name="US DOE Joint Genome Institute (JGI-PGF)"/>
            <person name="Lucas S."/>
            <person name="Copeland A."/>
            <person name="Lapidus A."/>
            <person name="Glavina del Rio T."/>
            <person name="Dalin E."/>
            <person name="Tice H."/>
            <person name="Bruce D."/>
            <person name="Goodwin L."/>
            <person name="Pitluck S."/>
            <person name="Kyrpides N."/>
            <person name="Mavromatis K."/>
            <person name="Ivanova N."/>
            <person name="Mikhailova N."/>
            <person name="Foster B."/>
            <person name="Clum A."/>
            <person name="Brettin T."/>
            <person name="Detter J.C."/>
            <person name="Han C."/>
            <person name="Larimer F."/>
            <person name="Land M."/>
            <person name="Hauser L."/>
            <person name="Markowitz V."/>
            <person name="Cheng J.F."/>
            <person name="Hugenholtz P."/>
            <person name="Woyke T."/>
            <person name="Wu D."/>
            <person name="Gehrich-Schroeter G."/>
            <person name="Schneider S."/>
            <person name="Pukall S.R."/>
            <person name="Klenk H.P."/>
            <person name="Eisen J.A."/>
        </authorList>
    </citation>
    <scope>NUCLEOTIDE SEQUENCE [LARGE SCALE GENOMIC DNA]</scope>
    <source>
        <strain evidence="24">DSM 15894 / CECT 5975 / LMG 20990 / XIL07</strain>
    </source>
</reference>
<evidence type="ECO:0000256" key="14">
    <source>
        <dbReference type="ARBA" id="ARBA00023136"/>
    </source>
</evidence>
<evidence type="ECO:0000256" key="11">
    <source>
        <dbReference type="ARBA" id="ARBA00023002"/>
    </source>
</evidence>
<dbReference type="AlphaFoldDB" id="D1BT05"/>
<dbReference type="KEGG" id="xce:Xcel_1827"/>
<proteinExistence type="inferred from homology"/>
<evidence type="ECO:0000256" key="16">
    <source>
        <dbReference type="ARBA" id="ARBA00061095"/>
    </source>
</evidence>
<dbReference type="GO" id="GO:0020037">
    <property type="term" value="F:heme binding"/>
    <property type="evidence" value="ECO:0007669"/>
    <property type="project" value="TreeGrafter"/>
</dbReference>
<comment type="subcellular location">
    <subcellularLocation>
        <location evidence="3">Cell membrane</location>
        <topology evidence="3">Multi-pass membrane protein</topology>
    </subcellularLocation>
</comment>
<evidence type="ECO:0000313" key="23">
    <source>
        <dbReference type="EMBL" id="ACZ30847.1"/>
    </source>
</evidence>
<evidence type="ECO:0000256" key="15">
    <source>
        <dbReference type="ARBA" id="ARBA00056200"/>
    </source>
</evidence>
<keyword evidence="4" id="KW-0813">Transport</keyword>
<comment type="similarity">
    <text evidence="17">In the C-terminal section; belongs to the nitrate reductase gamma subunit family.</text>
</comment>
<feature type="transmembrane region" description="Helical" evidence="21">
    <location>
        <begin position="89"/>
        <end position="111"/>
    </location>
</feature>
<evidence type="ECO:0000256" key="2">
    <source>
        <dbReference type="ARBA" id="ARBA00001970"/>
    </source>
</evidence>
<feature type="binding site" description="axial binding residue" evidence="20">
    <location>
        <position position="210"/>
    </location>
    <ligand>
        <name>heme b</name>
        <dbReference type="ChEBI" id="CHEBI:60344"/>
        <label>1</label>
    </ligand>
    <ligandPart>
        <name>Fe</name>
        <dbReference type="ChEBI" id="CHEBI:18248"/>
    </ligandPart>
</feature>
<accession>D1BT05</accession>
<dbReference type="EMBL" id="CP001821">
    <property type="protein sequence ID" value="ACZ30847.1"/>
    <property type="molecule type" value="Genomic_DNA"/>
</dbReference>
<comment type="cofactor">
    <cofactor evidence="2">
        <name>heme b</name>
        <dbReference type="ChEBI" id="CHEBI:60344"/>
    </cofactor>
</comment>
<dbReference type="GO" id="GO:0019645">
    <property type="term" value="P:anaerobic electron transport chain"/>
    <property type="evidence" value="ECO:0007669"/>
    <property type="project" value="TreeGrafter"/>
</dbReference>
<dbReference type="HOGENOM" id="CLU_092378_0_0_11"/>
<keyword evidence="14 21" id="KW-0472">Membrane</keyword>
<evidence type="ECO:0000313" key="24">
    <source>
        <dbReference type="Proteomes" id="UP000002255"/>
    </source>
</evidence>
<dbReference type="Pfam" id="PF02665">
    <property type="entry name" value="Nitrate_red_gam"/>
    <property type="match status" value="1"/>
</dbReference>
<keyword evidence="11 23" id="KW-0560">Oxidoreductase</keyword>
<dbReference type="GO" id="GO:0005886">
    <property type="term" value="C:plasma membrane"/>
    <property type="evidence" value="ECO:0007669"/>
    <property type="project" value="UniProtKB-SubCell"/>
</dbReference>
<feature type="transmembrane region" description="Helical" evidence="21">
    <location>
        <begin position="131"/>
        <end position="148"/>
    </location>
</feature>
<keyword evidence="8" id="KW-0479">Metal-binding</keyword>
<evidence type="ECO:0000256" key="13">
    <source>
        <dbReference type="ARBA" id="ARBA00023063"/>
    </source>
</evidence>
<dbReference type="Proteomes" id="UP000002255">
    <property type="component" value="Chromosome"/>
</dbReference>
<dbReference type="InterPro" id="IPR003816">
    <property type="entry name" value="Nitrate_red_gam"/>
</dbReference>
<feature type="transmembrane region" description="Helical" evidence="21">
    <location>
        <begin position="49"/>
        <end position="69"/>
    </location>
</feature>